<feature type="compositionally biased region" description="Polar residues" evidence="1">
    <location>
        <begin position="175"/>
        <end position="195"/>
    </location>
</feature>
<comment type="caution">
    <text evidence="2">The sequence shown here is derived from an EMBL/GenBank/DDBJ whole genome shotgun (WGS) entry which is preliminary data.</text>
</comment>
<organism evidence="2 3">
    <name type="scientific">Crepidotus variabilis</name>
    <dbReference type="NCBI Taxonomy" id="179855"/>
    <lineage>
        <taxon>Eukaryota</taxon>
        <taxon>Fungi</taxon>
        <taxon>Dikarya</taxon>
        <taxon>Basidiomycota</taxon>
        <taxon>Agaricomycotina</taxon>
        <taxon>Agaricomycetes</taxon>
        <taxon>Agaricomycetidae</taxon>
        <taxon>Agaricales</taxon>
        <taxon>Agaricineae</taxon>
        <taxon>Crepidotaceae</taxon>
        <taxon>Crepidotus</taxon>
    </lineage>
</organism>
<evidence type="ECO:0000256" key="1">
    <source>
        <dbReference type="SAM" id="MobiDB-lite"/>
    </source>
</evidence>
<gene>
    <name evidence="2" type="ORF">CPB83DRAFT_893323</name>
</gene>
<dbReference type="AlphaFoldDB" id="A0A9P6EJ61"/>
<evidence type="ECO:0000313" key="2">
    <source>
        <dbReference type="EMBL" id="KAF9529812.1"/>
    </source>
</evidence>
<feature type="compositionally biased region" description="Polar residues" evidence="1">
    <location>
        <begin position="220"/>
        <end position="231"/>
    </location>
</feature>
<protein>
    <submittedName>
        <fullName evidence="2">Uncharacterized protein</fullName>
    </submittedName>
</protein>
<feature type="compositionally biased region" description="Basic and acidic residues" evidence="1">
    <location>
        <begin position="196"/>
        <end position="206"/>
    </location>
</feature>
<feature type="region of interest" description="Disordered" evidence="1">
    <location>
        <begin position="175"/>
        <end position="249"/>
    </location>
</feature>
<dbReference type="Proteomes" id="UP000807306">
    <property type="component" value="Unassembled WGS sequence"/>
</dbReference>
<sequence length="322" mass="35997">MQTPIVHPEPEGATRPKRVRNSYPKEAKELLEGNAKSGCITPIYILPKSQGYWAKNQSTEMPYRGKRQELCARIKQIPGGEWCTPEGLRRWFTSKIKKLSNTSSVEQSNRDPRFPSLSKEALDNLGLLIKEHPVPSPDILALWSQLLEKAYGTTSKDVNGWVAYVHELVREESTSLVNKLPTPQSTATPEPQPQTHDTESEVHPMKLDPTQSPLLPKQSLLESPSPLTQNIEHIRGSPSSSISSTHLLPEPPEPFIHVMPQDYNPNGLAILSLIEAFSEDPSTIITEDMDSSPPASTDAFAMICDRYDPKLKKLLYSLNRDC</sequence>
<keyword evidence="3" id="KW-1185">Reference proteome</keyword>
<name>A0A9P6EJ61_9AGAR</name>
<proteinExistence type="predicted"/>
<dbReference type="OrthoDB" id="2646043at2759"/>
<evidence type="ECO:0000313" key="3">
    <source>
        <dbReference type="Proteomes" id="UP000807306"/>
    </source>
</evidence>
<reference evidence="2" key="1">
    <citation type="submission" date="2020-11" db="EMBL/GenBank/DDBJ databases">
        <authorList>
            <consortium name="DOE Joint Genome Institute"/>
            <person name="Ahrendt S."/>
            <person name="Riley R."/>
            <person name="Andreopoulos W."/>
            <person name="Labutti K."/>
            <person name="Pangilinan J."/>
            <person name="Ruiz-Duenas F.J."/>
            <person name="Barrasa J.M."/>
            <person name="Sanchez-Garcia M."/>
            <person name="Camarero S."/>
            <person name="Miyauchi S."/>
            <person name="Serrano A."/>
            <person name="Linde D."/>
            <person name="Babiker R."/>
            <person name="Drula E."/>
            <person name="Ayuso-Fernandez I."/>
            <person name="Pacheco R."/>
            <person name="Padilla G."/>
            <person name="Ferreira P."/>
            <person name="Barriuso J."/>
            <person name="Kellner H."/>
            <person name="Castanera R."/>
            <person name="Alfaro M."/>
            <person name="Ramirez L."/>
            <person name="Pisabarro A.G."/>
            <person name="Kuo A."/>
            <person name="Tritt A."/>
            <person name="Lipzen A."/>
            <person name="He G."/>
            <person name="Yan M."/>
            <person name="Ng V."/>
            <person name="Cullen D."/>
            <person name="Martin F."/>
            <person name="Rosso M.-N."/>
            <person name="Henrissat B."/>
            <person name="Hibbett D."/>
            <person name="Martinez A.T."/>
            <person name="Grigoriev I.V."/>
        </authorList>
    </citation>
    <scope>NUCLEOTIDE SEQUENCE</scope>
    <source>
        <strain evidence="2">CBS 506.95</strain>
    </source>
</reference>
<feature type="region of interest" description="Disordered" evidence="1">
    <location>
        <begin position="1"/>
        <end position="21"/>
    </location>
</feature>
<accession>A0A9P6EJ61</accession>
<dbReference type="EMBL" id="MU157844">
    <property type="protein sequence ID" value="KAF9529812.1"/>
    <property type="molecule type" value="Genomic_DNA"/>
</dbReference>